<feature type="region of interest" description="Disordered" evidence="2">
    <location>
        <begin position="851"/>
        <end position="878"/>
    </location>
</feature>
<dbReference type="InParanoid" id="A0A2P6NZ67"/>
<dbReference type="STRING" id="1890364.A0A2P6NZ67"/>
<dbReference type="PANTHER" id="PTHR15154:SF2">
    <property type="entry name" value="HAMARTIN"/>
    <property type="match status" value="1"/>
</dbReference>
<gene>
    <name evidence="3" type="ORF">PROFUN_01928</name>
</gene>
<dbReference type="InterPro" id="IPR007483">
    <property type="entry name" value="Hamartin"/>
</dbReference>
<dbReference type="Pfam" id="PF04388">
    <property type="entry name" value="Hamartin"/>
    <property type="match status" value="1"/>
</dbReference>
<dbReference type="AlphaFoldDB" id="A0A2P6NZ67"/>
<keyword evidence="1" id="KW-0175">Coiled coil</keyword>
<dbReference type="GO" id="GO:0032007">
    <property type="term" value="P:negative regulation of TOR signaling"/>
    <property type="evidence" value="ECO:0007669"/>
    <property type="project" value="TreeGrafter"/>
</dbReference>
<dbReference type="PANTHER" id="PTHR15154">
    <property type="entry name" value="HAMARTIN"/>
    <property type="match status" value="1"/>
</dbReference>
<keyword evidence="4" id="KW-1185">Reference proteome</keyword>
<dbReference type="Proteomes" id="UP000241769">
    <property type="component" value="Unassembled WGS sequence"/>
</dbReference>
<accession>A0A2P6NZ67</accession>
<evidence type="ECO:0000313" key="3">
    <source>
        <dbReference type="EMBL" id="PRP89208.1"/>
    </source>
</evidence>
<name>A0A2P6NZ67_9EUKA</name>
<dbReference type="OrthoDB" id="6022054at2759"/>
<proteinExistence type="predicted"/>
<comment type="caution">
    <text evidence="3">The sequence shown here is derived from an EMBL/GenBank/DDBJ whole genome shotgun (WGS) entry which is preliminary data.</text>
</comment>
<evidence type="ECO:0000256" key="2">
    <source>
        <dbReference type="SAM" id="MobiDB-lite"/>
    </source>
</evidence>
<feature type="coiled-coil region" evidence="1">
    <location>
        <begin position="784"/>
        <end position="811"/>
    </location>
</feature>
<protein>
    <submittedName>
        <fullName evidence="3">Putative viral A-type inclusion protein repeat family</fullName>
    </submittedName>
</protein>
<dbReference type="EMBL" id="MDYQ01000005">
    <property type="protein sequence ID" value="PRP89208.1"/>
    <property type="molecule type" value="Genomic_DNA"/>
</dbReference>
<dbReference type="GO" id="GO:0051726">
    <property type="term" value="P:regulation of cell cycle"/>
    <property type="evidence" value="ECO:0007669"/>
    <property type="project" value="TreeGrafter"/>
</dbReference>
<evidence type="ECO:0000256" key="1">
    <source>
        <dbReference type="SAM" id="Coils"/>
    </source>
</evidence>
<evidence type="ECO:0000313" key="4">
    <source>
        <dbReference type="Proteomes" id="UP000241769"/>
    </source>
</evidence>
<organism evidence="3 4">
    <name type="scientific">Planoprotostelium fungivorum</name>
    <dbReference type="NCBI Taxonomy" id="1890364"/>
    <lineage>
        <taxon>Eukaryota</taxon>
        <taxon>Amoebozoa</taxon>
        <taxon>Evosea</taxon>
        <taxon>Variosea</taxon>
        <taxon>Cavosteliida</taxon>
        <taxon>Cavosteliaceae</taxon>
        <taxon>Planoprotostelium</taxon>
    </lineage>
</organism>
<sequence>MKAYSFKWIHIWSFTGHFVYHGDATADSTTWIALCGCREAFEPSLFQFHKEETALVSVELPEVQFSGNFRFLKTSLGMPEGSSQSNTLEDSIEGVMQNVVANLLKEITAAIRSATFDETVLGKIEELSANNLGASYHFFDKFAEIQSADITDLQVSVLIQYLHRLLPVFGHEKLSPWHHMLLQRQRSQHTGLLSVLNPLCTELIARDHAFRAQFIGTYFSSYKICSTQDPQYSGPIMNCKSRKSEEEYRVDNIVRIIVSLSMTKARLVFLNVNEWFVKPATRQASLDLLVRIIQEQGHRLHEIAETDLLHNLLQLLMSEKDKRLMSVGLMTVTMLLPKILHSMRNIYQDLFSIFLRACSWSLRHPEGVGEVQDSEDVPLQENLSVSVEKITNYLADLKEKGTAYHVGDTSRLEECLSTMTQYKKWILQKMQNASDSPNELSKITEVLNQLSSVSATVQNFIINESDLTKVTKTRVQEFGDSRPPEEWTETLYVLFEHLYSIFPCTFYSHLRSECLSDRGMKACVTPFMMKARLALIFLSSREKELSTDRDWDAIKNNYHMPATFQMPSLHTPPEIFSEDSVENSRKKEETFEELRRENLTQENASIVDKIQKMIEEKVLGPAHELSRSSGSLDKTILASKNTESVRQFLCLKNQLLLEKYLKQEFIRRFYNAHKKLMQSEAKRHNAQSLISRLQDQQSMMHQMKLMFQKEDQDKQLLRSEMMKQSSNITAKLHQLTEENTKYRNEAEMLRMEKSRIEEDLVSTQIRLRESHLKNREYEMKSAGITTGRQQMEELRRLNESLNGQLLASRHQHKKLQELLDREKKNTSTLDYYRDLSEQLSHRLETTQRQHMEVERKMSLPSSPLMTSGPHEEEGNGISGDVLRHQHAVWEDKMKAMEEKYKNLKGIHLGMEVKVYVQENLD</sequence>
<feature type="coiled-coil region" evidence="1">
    <location>
        <begin position="725"/>
        <end position="759"/>
    </location>
</feature>
<dbReference type="GO" id="GO:0033596">
    <property type="term" value="C:TSC1-TSC2 complex"/>
    <property type="evidence" value="ECO:0007669"/>
    <property type="project" value="TreeGrafter"/>
</dbReference>
<reference evidence="3 4" key="1">
    <citation type="journal article" date="2018" name="Genome Biol. Evol.">
        <title>Multiple Roots of Fruiting Body Formation in Amoebozoa.</title>
        <authorList>
            <person name="Hillmann F."/>
            <person name="Forbes G."/>
            <person name="Novohradska S."/>
            <person name="Ferling I."/>
            <person name="Riege K."/>
            <person name="Groth M."/>
            <person name="Westermann M."/>
            <person name="Marz M."/>
            <person name="Spaller T."/>
            <person name="Winckler T."/>
            <person name="Schaap P."/>
            <person name="Glockner G."/>
        </authorList>
    </citation>
    <scope>NUCLEOTIDE SEQUENCE [LARGE SCALE GENOMIC DNA]</scope>
    <source>
        <strain evidence="3 4">Jena</strain>
    </source>
</reference>